<dbReference type="Proteomes" id="UP000035720">
    <property type="component" value="Unassembled WGS sequence"/>
</dbReference>
<evidence type="ECO:0000313" key="3">
    <source>
        <dbReference type="Proteomes" id="UP000035720"/>
    </source>
</evidence>
<name>A0A077MFW4_9MICO</name>
<evidence type="ECO:0000256" key="1">
    <source>
        <dbReference type="SAM" id="MobiDB-lite"/>
    </source>
</evidence>
<feature type="region of interest" description="Disordered" evidence="1">
    <location>
        <begin position="1"/>
        <end position="23"/>
    </location>
</feature>
<evidence type="ECO:0000313" key="2">
    <source>
        <dbReference type="EMBL" id="CCI54183.1"/>
    </source>
</evidence>
<reference evidence="2 3" key="1">
    <citation type="journal article" date="2013" name="ISME J.">
        <title>A metabolic model for members of the genus Tetrasphaera involved in enhanced biological phosphorus removal.</title>
        <authorList>
            <person name="Kristiansen R."/>
            <person name="Nguyen H.T.T."/>
            <person name="Saunders A.M."/>
            <person name="Nielsen J.L."/>
            <person name="Wimmer R."/>
            <person name="Le V.Q."/>
            <person name="McIlroy S.J."/>
            <person name="Petrovski S."/>
            <person name="Seviour R.J."/>
            <person name="Calteau A."/>
            <person name="Nielsen K.L."/>
            <person name="Nielsen P.H."/>
        </authorList>
    </citation>
    <scope>NUCLEOTIDE SEQUENCE [LARGE SCALE GENOMIC DNA]</scope>
    <source>
        <strain evidence="2 3">Ben 74</strain>
    </source>
</reference>
<sequence>MAPSTSPVTQAHGHHEREPWCRDGTIRHTARATAHTAIPASTIRGTLTANGSGAVGGMPLSRRKVLTRDILPLRNSATRRVETRVSRAARIVLRHGAAHHVPP</sequence>
<accession>A0A077MFW4</accession>
<proteinExistence type="predicted"/>
<dbReference type="AlphaFoldDB" id="A0A077MFW4"/>
<keyword evidence="3" id="KW-1185">Reference proteome</keyword>
<organism evidence="2 3">
    <name type="scientific">Nostocoides jenkinsii Ben 74</name>
    <dbReference type="NCBI Taxonomy" id="1193518"/>
    <lineage>
        <taxon>Bacteria</taxon>
        <taxon>Bacillati</taxon>
        <taxon>Actinomycetota</taxon>
        <taxon>Actinomycetes</taxon>
        <taxon>Micrococcales</taxon>
        <taxon>Intrasporangiaceae</taxon>
        <taxon>Nostocoides</taxon>
    </lineage>
</organism>
<feature type="compositionally biased region" description="Basic and acidic residues" evidence="1">
    <location>
        <begin position="13"/>
        <end position="23"/>
    </location>
</feature>
<comment type="caution">
    <text evidence="2">The sequence shown here is derived from an EMBL/GenBank/DDBJ whole genome shotgun (WGS) entry which is preliminary data.</text>
</comment>
<dbReference type="EMBL" id="CAJC01000174">
    <property type="protein sequence ID" value="CCI54183.1"/>
    <property type="molecule type" value="Genomic_DNA"/>
</dbReference>
<protein>
    <submittedName>
        <fullName evidence="2">Uncharacterized protein</fullName>
    </submittedName>
</protein>
<gene>
    <name evidence="2" type="ORF">BN13_610014</name>
</gene>
<dbReference type="STRING" id="1193518.BN13_610014"/>